<comment type="caution">
    <text evidence="12">Was originally thought to be a dihydrodipicolinate synthase (DHDPS), catalyzing the condensation of (S)-aspartate-beta-semialdehyde [(S)-ASA] and pyruvate to dihydrodipicolinate (DHDP). However, it was shown in E.coli that the product of the enzymatic reaction is not dihydrodipicolinate but in fact (4S)-4-hydroxy-2,3,4,5-tetrahydro-(2S)-dipicolinic acid (HTPA), and that the consecutive dehydration reaction leading to DHDP is not spontaneous but catalyzed by DapB.</text>
</comment>
<feature type="binding site" evidence="12 15">
    <location>
        <position position="48"/>
    </location>
    <ligand>
        <name>pyruvate</name>
        <dbReference type="ChEBI" id="CHEBI:15361"/>
    </ligand>
</feature>
<protein>
    <recommendedName>
        <fullName evidence="4 12">4-hydroxy-tetrahydrodipicolinate synthase</fullName>
        <shortName evidence="12">HTPA synthase</shortName>
        <ecNumber evidence="4 12">4.3.3.7</ecNumber>
    </recommendedName>
</protein>
<dbReference type="CDD" id="cd00950">
    <property type="entry name" value="DHDPS"/>
    <property type="match status" value="1"/>
</dbReference>
<evidence type="ECO:0000256" key="2">
    <source>
        <dbReference type="ARBA" id="ARBA00005120"/>
    </source>
</evidence>
<dbReference type="SMART" id="SM01130">
    <property type="entry name" value="DHDPS"/>
    <property type="match status" value="1"/>
</dbReference>
<organism evidence="16 17">
    <name type="scientific">Bianquea renquensis</name>
    <dbReference type="NCBI Taxonomy" id="2763661"/>
    <lineage>
        <taxon>Bacteria</taxon>
        <taxon>Bacillati</taxon>
        <taxon>Bacillota</taxon>
        <taxon>Clostridia</taxon>
        <taxon>Eubacteriales</taxon>
        <taxon>Bianqueaceae</taxon>
        <taxon>Bianquea</taxon>
    </lineage>
</organism>
<sequence length="293" mass="31734">MKKTVFEGSGVAIITPFTEDGVEYPKLGELIDFQIQQGTDCIVIAGTTGEASTMPDQEHIRTIQYTVERVAGRVPVLAGAGSNDTNHGAALCRAAQDVGADAVLLVTPYYNKTTQRGLYEHFAVMAKAIDIPIILYNVPSRTGMNMTPETVARLAKDFDNIVGIKECEFGHVGELKNLCGEDFSIYSGEDGLAVPLMSMGGKGVISVLANIVPADVHQMIKACLQGDWDTARRLQLKALPLIKALFCETSPIPVKEAMNMLGMNVGVCRLPLVEMEEANRAKLRQAMLDYGLQ</sequence>
<comment type="subcellular location">
    <subcellularLocation>
        <location evidence="12">Cytoplasm</location>
    </subcellularLocation>
</comment>
<feature type="active site" description="Proton donor/acceptor" evidence="12 14">
    <location>
        <position position="136"/>
    </location>
</feature>
<evidence type="ECO:0000256" key="4">
    <source>
        <dbReference type="ARBA" id="ARBA00012086"/>
    </source>
</evidence>
<feature type="active site" description="Schiff-base intermediate with substrate" evidence="12 14">
    <location>
        <position position="165"/>
    </location>
</feature>
<evidence type="ECO:0000256" key="14">
    <source>
        <dbReference type="PIRSR" id="PIRSR001365-1"/>
    </source>
</evidence>
<dbReference type="SUPFAM" id="SSF51569">
    <property type="entry name" value="Aldolase"/>
    <property type="match status" value="1"/>
</dbReference>
<comment type="function">
    <text evidence="1 12">Catalyzes the condensation of (S)-aspartate-beta-semialdehyde [(S)-ASA] and pyruvate to 4-hydroxy-tetrahydrodipicolinate (HTPA).</text>
</comment>
<evidence type="ECO:0000256" key="10">
    <source>
        <dbReference type="ARBA" id="ARBA00023270"/>
    </source>
</evidence>
<comment type="caution">
    <text evidence="16">The sequence shown here is derived from an EMBL/GenBank/DDBJ whole genome shotgun (WGS) entry which is preliminary data.</text>
</comment>
<dbReference type="Pfam" id="PF00701">
    <property type="entry name" value="DHDPS"/>
    <property type="match status" value="1"/>
</dbReference>
<dbReference type="AlphaFoldDB" id="A0A926I220"/>
<gene>
    <name evidence="12" type="primary">dapA</name>
    <name evidence="16" type="ORF">H8730_10740</name>
</gene>
<comment type="catalytic activity">
    <reaction evidence="11 12">
        <text>L-aspartate 4-semialdehyde + pyruvate = (2S,4S)-4-hydroxy-2,3,4,5-tetrahydrodipicolinate + H2O + H(+)</text>
        <dbReference type="Rhea" id="RHEA:34171"/>
        <dbReference type="ChEBI" id="CHEBI:15361"/>
        <dbReference type="ChEBI" id="CHEBI:15377"/>
        <dbReference type="ChEBI" id="CHEBI:15378"/>
        <dbReference type="ChEBI" id="CHEBI:67139"/>
        <dbReference type="ChEBI" id="CHEBI:537519"/>
        <dbReference type="EC" id="4.3.3.7"/>
    </reaction>
</comment>
<dbReference type="GO" id="GO:0008840">
    <property type="term" value="F:4-hydroxy-tetrahydrodipicolinate synthase activity"/>
    <property type="evidence" value="ECO:0007669"/>
    <property type="project" value="UniProtKB-UniRule"/>
</dbReference>
<proteinExistence type="inferred from homology"/>
<evidence type="ECO:0000256" key="9">
    <source>
        <dbReference type="ARBA" id="ARBA00023239"/>
    </source>
</evidence>
<dbReference type="InterPro" id="IPR013785">
    <property type="entry name" value="Aldolase_TIM"/>
</dbReference>
<evidence type="ECO:0000256" key="15">
    <source>
        <dbReference type="PIRSR" id="PIRSR001365-2"/>
    </source>
</evidence>
<dbReference type="PRINTS" id="PR00146">
    <property type="entry name" value="DHPICSNTHASE"/>
</dbReference>
<keyword evidence="17" id="KW-1185">Reference proteome</keyword>
<evidence type="ECO:0000256" key="5">
    <source>
        <dbReference type="ARBA" id="ARBA00022490"/>
    </source>
</evidence>
<keyword evidence="7 12" id="KW-0220">Diaminopimelate biosynthesis</keyword>
<dbReference type="GO" id="GO:0005829">
    <property type="term" value="C:cytosol"/>
    <property type="evidence" value="ECO:0007669"/>
    <property type="project" value="TreeGrafter"/>
</dbReference>
<keyword evidence="8 12" id="KW-0457">Lysine biosynthesis</keyword>
<evidence type="ECO:0000256" key="7">
    <source>
        <dbReference type="ARBA" id="ARBA00022915"/>
    </source>
</evidence>
<dbReference type="InterPro" id="IPR002220">
    <property type="entry name" value="DapA-like"/>
</dbReference>
<dbReference type="InterPro" id="IPR005263">
    <property type="entry name" value="DapA"/>
</dbReference>
<accession>A0A926I220</accession>
<comment type="pathway">
    <text evidence="2 12">Amino-acid biosynthesis; L-lysine biosynthesis via DAP pathway; (S)-tetrahydrodipicolinate from L-aspartate: step 3/4.</text>
</comment>
<evidence type="ECO:0000256" key="11">
    <source>
        <dbReference type="ARBA" id="ARBA00047836"/>
    </source>
</evidence>
<feature type="binding site" evidence="12 15">
    <location>
        <position position="205"/>
    </location>
    <ligand>
        <name>pyruvate</name>
        <dbReference type="ChEBI" id="CHEBI:15361"/>
    </ligand>
</feature>
<comment type="subunit">
    <text evidence="12">Homotetramer; dimer of dimers.</text>
</comment>
<keyword evidence="9 12" id="KW-0456">Lyase</keyword>
<keyword evidence="6 12" id="KW-0028">Amino-acid biosynthesis</keyword>
<dbReference type="GO" id="GO:0019877">
    <property type="term" value="P:diaminopimelate biosynthetic process"/>
    <property type="evidence" value="ECO:0007669"/>
    <property type="project" value="UniProtKB-UniRule"/>
</dbReference>
<dbReference type="EMBL" id="JACRSQ010000015">
    <property type="protein sequence ID" value="MBC8544023.1"/>
    <property type="molecule type" value="Genomic_DNA"/>
</dbReference>
<dbReference type="Proteomes" id="UP000657006">
    <property type="component" value="Unassembled WGS sequence"/>
</dbReference>
<dbReference type="NCBIfam" id="TIGR00674">
    <property type="entry name" value="dapA"/>
    <property type="match status" value="1"/>
</dbReference>
<dbReference type="PROSITE" id="PS00666">
    <property type="entry name" value="DHDPS_2"/>
    <property type="match status" value="1"/>
</dbReference>
<reference evidence="16" key="1">
    <citation type="submission" date="2020-08" db="EMBL/GenBank/DDBJ databases">
        <title>Genome public.</title>
        <authorList>
            <person name="Liu C."/>
            <person name="Sun Q."/>
        </authorList>
    </citation>
    <scope>NUCLEOTIDE SEQUENCE</scope>
    <source>
        <strain evidence="16">NSJ-32</strain>
    </source>
</reference>
<comment type="similarity">
    <text evidence="3 12 13">Belongs to the DapA family.</text>
</comment>
<dbReference type="InterPro" id="IPR020625">
    <property type="entry name" value="Schiff_base-form_aldolases_AS"/>
</dbReference>
<dbReference type="GO" id="GO:0009089">
    <property type="term" value="P:lysine biosynthetic process via diaminopimelate"/>
    <property type="evidence" value="ECO:0007669"/>
    <property type="project" value="UniProtKB-UniRule"/>
</dbReference>
<feature type="site" description="Part of a proton relay during catalysis" evidence="12">
    <location>
        <position position="47"/>
    </location>
</feature>
<keyword evidence="5 12" id="KW-0963">Cytoplasm</keyword>
<evidence type="ECO:0000256" key="8">
    <source>
        <dbReference type="ARBA" id="ARBA00023154"/>
    </source>
</evidence>
<evidence type="ECO:0000313" key="17">
    <source>
        <dbReference type="Proteomes" id="UP000657006"/>
    </source>
</evidence>
<feature type="site" description="Part of a proton relay during catalysis" evidence="12">
    <location>
        <position position="110"/>
    </location>
</feature>
<dbReference type="PANTHER" id="PTHR12128:SF66">
    <property type="entry name" value="4-HYDROXY-2-OXOGLUTARATE ALDOLASE, MITOCHONDRIAL"/>
    <property type="match status" value="1"/>
</dbReference>
<evidence type="ECO:0000256" key="6">
    <source>
        <dbReference type="ARBA" id="ARBA00022605"/>
    </source>
</evidence>
<dbReference type="PIRSF" id="PIRSF001365">
    <property type="entry name" value="DHDPS"/>
    <property type="match status" value="1"/>
</dbReference>
<evidence type="ECO:0000256" key="1">
    <source>
        <dbReference type="ARBA" id="ARBA00003294"/>
    </source>
</evidence>
<dbReference type="PANTHER" id="PTHR12128">
    <property type="entry name" value="DIHYDRODIPICOLINATE SYNTHASE"/>
    <property type="match status" value="1"/>
</dbReference>
<evidence type="ECO:0000313" key="16">
    <source>
        <dbReference type="EMBL" id="MBC8544023.1"/>
    </source>
</evidence>
<keyword evidence="10 12" id="KW-0704">Schiff base</keyword>
<evidence type="ECO:0000256" key="12">
    <source>
        <dbReference type="HAMAP-Rule" id="MF_00418"/>
    </source>
</evidence>
<dbReference type="Gene3D" id="3.20.20.70">
    <property type="entry name" value="Aldolase class I"/>
    <property type="match status" value="1"/>
</dbReference>
<dbReference type="EC" id="4.3.3.7" evidence="4 12"/>
<dbReference type="RefSeq" id="WP_177717830.1">
    <property type="nucleotide sequence ID" value="NZ_JACRSQ010000015.1"/>
</dbReference>
<evidence type="ECO:0000256" key="13">
    <source>
        <dbReference type="PIRNR" id="PIRNR001365"/>
    </source>
</evidence>
<evidence type="ECO:0000256" key="3">
    <source>
        <dbReference type="ARBA" id="ARBA00007592"/>
    </source>
</evidence>
<name>A0A926I220_9FIRM</name>
<dbReference type="HAMAP" id="MF_00418">
    <property type="entry name" value="DapA"/>
    <property type="match status" value="1"/>
</dbReference>